<dbReference type="Proteomes" id="UP000800093">
    <property type="component" value="Unassembled WGS sequence"/>
</dbReference>
<evidence type="ECO:0000313" key="2">
    <source>
        <dbReference type="EMBL" id="KAF2270290.1"/>
    </source>
</evidence>
<evidence type="ECO:0000313" key="3">
    <source>
        <dbReference type="Proteomes" id="UP000800093"/>
    </source>
</evidence>
<dbReference type="EMBL" id="ML986580">
    <property type="protein sequence ID" value="KAF2270290.1"/>
    <property type="molecule type" value="Genomic_DNA"/>
</dbReference>
<accession>A0A9P4NBX5</accession>
<dbReference type="OrthoDB" id="3918328at2759"/>
<feature type="region of interest" description="Disordered" evidence="1">
    <location>
        <begin position="25"/>
        <end position="48"/>
    </location>
</feature>
<reference evidence="3" key="1">
    <citation type="journal article" date="2020" name="Stud. Mycol.">
        <title>101 Dothideomycetes genomes: A test case for predicting lifestyles and emergence of pathogens.</title>
        <authorList>
            <person name="Haridas S."/>
            <person name="Albert R."/>
            <person name="Binder M."/>
            <person name="Bloem J."/>
            <person name="LaButti K."/>
            <person name="Salamov A."/>
            <person name="Andreopoulos B."/>
            <person name="Baker S."/>
            <person name="Barry K."/>
            <person name="Bills G."/>
            <person name="Bluhm B."/>
            <person name="Cannon C."/>
            <person name="Castanera R."/>
            <person name="Culley D."/>
            <person name="Daum C."/>
            <person name="Ezra D."/>
            <person name="Gonzalez J."/>
            <person name="Henrissat B."/>
            <person name="Kuo A."/>
            <person name="Liang C."/>
            <person name="Lipzen A."/>
            <person name="Lutzoni F."/>
            <person name="Magnuson J."/>
            <person name="Mondo S."/>
            <person name="Nolan M."/>
            <person name="Ohm R."/>
            <person name="Pangilinan J."/>
            <person name="Park H.-J."/>
            <person name="Ramirez L."/>
            <person name="Alfaro M."/>
            <person name="Sun H."/>
            <person name="Tritt A."/>
            <person name="Yoshinaga Y."/>
            <person name="Zwiers L.-H."/>
            <person name="Turgeon B."/>
            <person name="Goodwin S."/>
            <person name="Spatafora J."/>
            <person name="Crous P."/>
            <person name="Grigoriev I."/>
        </authorList>
    </citation>
    <scope>NUCLEOTIDE SEQUENCE [LARGE SCALE GENOMIC DNA]</scope>
    <source>
        <strain evidence="3">CBS 304.66</strain>
    </source>
</reference>
<gene>
    <name evidence="2" type="ORF">CC78DRAFT_528767</name>
</gene>
<keyword evidence="3" id="KW-1185">Reference proteome</keyword>
<proteinExistence type="predicted"/>
<feature type="region of interest" description="Disordered" evidence="1">
    <location>
        <begin position="170"/>
        <end position="191"/>
    </location>
</feature>
<feature type="region of interest" description="Disordered" evidence="1">
    <location>
        <begin position="203"/>
        <end position="224"/>
    </location>
</feature>
<feature type="region of interest" description="Disordered" evidence="1">
    <location>
        <begin position="114"/>
        <end position="146"/>
    </location>
</feature>
<protein>
    <submittedName>
        <fullName evidence="2">Uncharacterized protein</fullName>
    </submittedName>
</protein>
<feature type="compositionally biased region" description="Acidic residues" evidence="1">
    <location>
        <begin position="203"/>
        <end position="212"/>
    </location>
</feature>
<feature type="region of interest" description="Disordered" evidence="1">
    <location>
        <begin position="74"/>
        <end position="96"/>
    </location>
</feature>
<feature type="compositionally biased region" description="Low complexity" evidence="1">
    <location>
        <begin position="25"/>
        <end position="44"/>
    </location>
</feature>
<feature type="compositionally biased region" description="Basic and acidic residues" evidence="1">
    <location>
        <begin position="114"/>
        <end position="123"/>
    </location>
</feature>
<sequence length="224" mass="24345">MARFDRQNATPSRLVPSILAQDGLSSSFSRARNSTSIPPNSPSSLAEANGLDGTIIQKPHIPLPDPRLLRNLRSVSSVQSDSSDEESPTTSMPAPIVRDSRRWASWVKARAQYARDRSARRSSPEQLETMSQDLASAPEGEQSVDIGPRRKLSAFVKEEELKFQLDERVGTPHLSELLPGDDVPTQPGADELSMSGKIAALEEAEAEVDDEEHPALDPRGKAAA</sequence>
<comment type="caution">
    <text evidence="2">The sequence shown here is derived from an EMBL/GenBank/DDBJ whole genome shotgun (WGS) entry which is preliminary data.</text>
</comment>
<name>A0A9P4NBX5_9PLEO</name>
<feature type="compositionally biased region" description="Polar residues" evidence="1">
    <location>
        <begin position="124"/>
        <end position="134"/>
    </location>
</feature>
<organism evidence="2 3">
    <name type="scientific">Lojkania enalia</name>
    <dbReference type="NCBI Taxonomy" id="147567"/>
    <lineage>
        <taxon>Eukaryota</taxon>
        <taxon>Fungi</taxon>
        <taxon>Dikarya</taxon>
        <taxon>Ascomycota</taxon>
        <taxon>Pezizomycotina</taxon>
        <taxon>Dothideomycetes</taxon>
        <taxon>Pleosporomycetidae</taxon>
        <taxon>Pleosporales</taxon>
        <taxon>Pleosporales incertae sedis</taxon>
        <taxon>Lojkania</taxon>
    </lineage>
</organism>
<feature type="compositionally biased region" description="Basic and acidic residues" evidence="1">
    <location>
        <begin position="213"/>
        <end position="224"/>
    </location>
</feature>
<dbReference type="AlphaFoldDB" id="A0A9P4NBX5"/>
<evidence type="ECO:0000256" key="1">
    <source>
        <dbReference type="SAM" id="MobiDB-lite"/>
    </source>
</evidence>